<name>A0AAD6MFJ8_9ROSI</name>
<evidence type="ECO:0000313" key="1">
    <source>
        <dbReference type="EMBL" id="KAJ6984376.1"/>
    </source>
</evidence>
<comment type="caution">
    <text evidence="1">The sequence shown here is derived from an EMBL/GenBank/DDBJ whole genome shotgun (WGS) entry which is preliminary data.</text>
</comment>
<protein>
    <submittedName>
        <fullName evidence="1">Uncharacterized protein</fullName>
    </submittedName>
</protein>
<sequence length="61" mass="7055">MSSQPKLSRTGTFNASTFRTLEDKVIRICDKNKSKTAYYNQSWYDSFDPSDNKYESVIGFS</sequence>
<dbReference type="EMBL" id="JAQIZT010000009">
    <property type="protein sequence ID" value="KAJ6984376.1"/>
    <property type="molecule type" value="Genomic_DNA"/>
</dbReference>
<gene>
    <name evidence="1" type="ORF">NC653_022593</name>
</gene>
<proteinExistence type="predicted"/>
<dbReference type="AlphaFoldDB" id="A0AAD6MFJ8"/>
<keyword evidence="2" id="KW-1185">Reference proteome</keyword>
<organism evidence="1 2">
    <name type="scientific">Populus alba x Populus x berolinensis</name>
    <dbReference type="NCBI Taxonomy" id="444605"/>
    <lineage>
        <taxon>Eukaryota</taxon>
        <taxon>Viridiplantae</taxon>
        <taxon>Streptophyta</taxon>
        <taxon>Embryophyta</taxon>
        <taxon>Tracheophyta</taxon>
        <taxon>Spermatophyta</taxon>
        <taxon>Magnoliopsida</taxon>
        <taxon>eudicotyledons</taxon>
        <taxon>Gunneridae</taxon>
        <taxon>Pentapetalae</taxon>
        <taxon>rosids</taxon>
        <taxon>fabids</taxon>
        <taxon>Malpighiales</taxon>
        <taxon>Salicaceae</taxon>
        <taxon>Saliceae</taxon>
        <taxon>Populus</taxon>
    </lineage>
</organism>
<accession>A0AAD6MFJ8</accession>
<dbReference type="Proteomes" id="UP001164929">
    <property type="component" value="Chromosome 9"/>
</dbReference>
<reference evidence="1" key="1">
    <citation type="journal article" date="2023" name="Mol. Ecol. Resour.">
        <title>Chromosome-level genome assembly of a triploid poplar Populus alba 'Berolinensis'.</title>
        <authorList>
            <person name="Chen S."/>
            <person name="Yu Y."/>
            <person name="Wang X."/>
            <person name="Wang S."/>
            <person name="Zhang T."/>
            <person name="Zhou Y."/>
            <person name="He R."/>
            <person name="Meng N."/>
            <person name="Wang Y."/>
            <person name="Liu W."/>
            <person name="Liu Z."/>
            <person name="Liu J."/>
            <person name="Guo Q."/>
            <person name="Huang H."/>
            <person name="Sederoff R.R."/>
            <person name="Wang G."/>
            <person name="Qu G."/>
            <person name="Chen S."/>
        </authorList>
    </citation>
    <scope>NUCLEOTIDE SEQUENCE</scope>
    <source>
        <strain evidence="1">SC-2020</strain>
    </source>
</reference>
<evidence type="ECO:0000313" key="2">
    <source>
        <dbReference type="Proteomes" id="UP001164929"/>
    </source>
</evidence>